<organism evidence="1 2">
    <name type="scientific">Cryptolaemus montrouzieri</name>
    <dbReference type="NCBI Taxonomy" id="559131"/>
    <lineage>
        <taxon>Eukaryota</taxon>
        <taxon>Metazoa</taxon>
        <taxon>Ecdysozoa</taxon>
        <taxon>Arthropoda</taxon>
        <taxon>Hexapoda</taxon>
        <taxon>Insecta</taxon>
        <taxon>Pterygota</taxon>
        <taxon>Neoptera</taxon>
        <taxon>Endopterygota</taxon>
        <taxon>Coleoptera</taxon>
        <taxon>Polyphaga</taxon>
        <taxon>Cucujiformia</taxon>
        <taxon>Coccinelloidea</taxon>
        <taxon>Coccinellidae</taxon>
        <taxon>Scymninae</taxon>
        <taxon>Scymnini</taxon>
        <taxon>Cryptolaemus</taxon>
    </lineage>
</organism>
<protein>
    <submittedName>
        <fullName evidence="1">Uncharacterized protein</fullName>
    </submittedName>
</protein>
<dbReference type="EMBL" id="JABFTP020000185">
    <property type="protein sequence ID" value="KAL3288089.1"/>
    <property type="molecule type" value="Genomic_DNA"/>
</dbReference>
<comment type="caution">
    <text evidence="1">The sequence shown here is derived from an EMBL/GenBank/DDBJ whole genome shotgun (WGS) entry which is preliminary data.</text>
</comment>
<proteinExistence type="predicted"/>
<reference evidence="1 2" key="1">
    <citation type="journal article" date="2021" name="BMC Biol.">
        <title>Horizontally acquired antibacterial genes associated with adaptive radiation of ladybird beetles.</title>
        <authorList>
            <person name="Li H.S."/>
            <person name="Tang X.F."/>
            <person name="Huang Y.H."/>
            <person name="Xu Z.Y."/>
            <person name="Chen M.L."/>
            <person name="Du X.Y."/>
            <person name="Qiu B.Y."/>
            <person name="Chen P.T."/>
            <person name="Zhang W."/>
            <person name="Slipinski A."/>
            <person name="Escalona H.E."/>
            <person name="Waterhouse R.M."/>
            <person name="Zwick A."/>
            <person name="Pang H."/>
        </authorList>
    </citation>
    <scope>NUCLEOTIDE SEQUENCE [LARGE SCALE GENOMIC DNA]</scope>
    <source>
        <strain evidence="1">SYSU2018</strain>
    </source>
</reference>
<evidence type="ECO:0000313" key="1">
    <source>
        <dbReference type="EMBL" id="KAL3288089.1"/>
    </source>
</evidence>
<evidence type="ECO:0000313" key="2">
    <source>
        <dbReference type="Proteomes" id="UP001516400"/>
    </source>
</evidence>
<gene>
    <name evidence="1" type="ORF">HHI36_002540</name>
</gene>
<dbReference type="AlphaFoldDB" id="A0ABD2PAX6"/>
<dbReference type="Proteomes" id="UP001516400">
    <property type="component" value="Unassembled WGS sequence"/>
</dbReference>
<accession>A0ABD2PAX6</accession>
<keyword evidence="2" id="KW-1185">Reference proteome</keyword>
<name>A0ABD2PAX6_9CUCU</name>
<sequence>MQEQKMRLLQDNVRIAMSQLGDLSFEDDMIPISKVHHKMIKLTKELHKKIERNTREEIESLARKLLKQAGKLKEGKLPISLEDAYDHLLKIKEDTSGEEMVAMNVPRGYNPQLFRKIVEASFGDTTKDVVIHGNEATGQPLKKSYALVVESSEAKRKHQQLETND</sequence>